<evidence type="ECO:0000256" key="10">
    <source>
        <dbReference type="ARBA" id="ARBA00023237"/>
    </source>
</evidence>
<evidence type="ECO:0000259" key="14">
    <source>
        <dbReference type="Pfam" id="PF00593"/>
    </source>
</evidence>
<dbReference type="PANTHER" id="PTHR32552:SF81">
    <property type="entry name" value="TONB-DEPENDENT OUTER MEMBRANE RECEPTOR"/>
    <property type="match status" value="1"/>
</dbReference>
<name>A0ABT3RJF2_9BACT</name>
<protein>
    <submittedName>
        <fullName evidence="16">SusC/RagA family TonB-linked outer membrane protein</fullName>
    </submittedName>
</protein>
<keyword evidence="9 11" id="KW-0472">Membrane</keyword>
<evidence type="ECO:0000256" key="2">
    <source>
        <dbReference type="ARBA" id="ARBA00022448"/>
    </source>
</evidence>
<evidence type="ECO:0000256" key="4">
    <source>
        <dbReference type="ARBA" id="ARBA00022496"/>
    </source>
</evidence>
<keyword evidence="8 12" id="KW-0798">TonB box</keyword>
<feature type="signal peptide" evidence="13">
    <location>
        <begin position="1"/>
        <end position="21"/>
    </location>
</feature>
<feature type="chain" id="PRO_5045447072" evidence="13">
    <location>
        <begin position="22"/>
        <end position="1068"/>
    </location>
</feature>
<dbReference type="Pfam" id="PF00593">
    <property type="entry name" value="TonB_dep_Rec_b-barrel"/>
    <property type="match status" value="1"/>
</dbReference>
<dbReference type="PROSITE" id="PS52016">
    <property type="entry name" value="TONB_DEPENDENT_REC_3"/>
    <property type="match status" value="1"/>
</dbReference>
<dbReference type="Pfam" id="PF07715">
    <property type="entry name" value="Plug"/>
    <property type="match status" value="1"/>
</dbReference>
<keyword evidence="17" id="KW-1185">Reference proteome</keyword>
<evidence type="ECO:0000256" key="8">
    <source>
        <dbReference type="ARBA" id="ARBA00023077"/>
    </source>
</evidence>
<dbReference type="Gene3D" id="2.60.40.1120">
    <property type="entry name" value="Carboxypeptidase-like, regulatory domain"/>
    <property type="match status" value="1"/>
</dbReference>
<dbReference type="SUPFAM" id="SSF56935">
    <property type="entry name" value="Porins"/>
    <property type="match status" value="1"/>
</dbReference>
<evidence type="ECO:0000256" key="5">
    <source>
        <dbReference type="ARBA" id="ARBA00022692"/>
    </source>
</evidence>
<keyword evidence="13" id="KW-0732">Signal</keyword>
<evidence type="ECO:0000259" key="15">
    <source>
        <dbReference type="Pfam" id="PF07715"/>
    </source>
</evidence>
<dbReference type="Pfam" id="PF13715">
    <property type="entry name" value="CarbopepD_reg_2"/>
    <property type="match status" value="1"/>
</dbReference>
<dbReference type="InterPro" id="IPR037066">
    <property type="entry name" value="Plug_dom_sf"/>
</dbReference>
<keyword evidence="3 11" id="KW-1134">Transmembrane beta strand</keyword>
<evidence type="ECO:0000256" key="3">
    <source>
        <dbReference type="ARBA" id="ARBA00022452"/>
    </source>
</evidence>
<sequence length="1068" mass="116505">MKKILFLSLLLVTALLHQAMAQVRAITGKVTDAATSQPLPGVTVLVKGTTVGTATSADGSYSINAPEGSNTLVFSFIGYQTVERSIGSDNTVNVALPINTQQLSEVVVTALGIAREEKSIGYSAQKVGGDELSQVRETNVVNSLSGRVAGVQVGNNSGAMGGSAKVTMRGVSSINGDNNALFVVDGVPISNSNSNSVNQQRGGGGYDYGSPIQDINPNDIAEVTVLKGAAATALYGSRGANGVIVITTKKGSKKDGIGVNYTLGYTMDRVYKLPNYQNKYGGGFGFTKVYKDENPEAFPDGRDGAYNDNDGKGSYDLVPDYDVDESWGPQYEGQLYRPYWSWDKDSGNPNFGELAKWEAQPDNIRNFFETGKTLTNSIAFDGANEKGSFRLSYSNIDQNFILPNSELKRHNLGFTGALNLSDRLSVSTNINYVTHEAVGRPGTGYDGNNLMLQFTQWGQRQLDIDRAKNYMLPDGTQLTWNRTAWDNPKPKYTDNPYWIRYMSYQNDGRNRVFGNVSANYKLTDNISIDVRSSTDTYSETQEERIAIGSQSIPSYSLYKINFMENNLQGVVNFNKDLSETFSLNAFVGANRMKQNRSTLFGTTVDGLSSSVYNLGASVGNPRVTDFKSEKQINSVFGSASLGYNDILFLDLTARNDWSSTLPADANSYFYPAASASYLFTDLIGASWLNMAKLRAGIAKVGNDTDPYNTLLSYSLNQPFGSTSRVSVPNTLPNNELKPEITTEYEVGAEFRLFDDRLGTNFSYYNRQTENQILAISRSAATGHTFKYINAGLIENKGVELNVYGTPIRTNDFSWDVNVNWAKNENEIVKLTDEQKTIVLVNAPFAVRLEAREGESFGSIVGYDYVYDDNGNKVVGANGYYLRSSEQKVIGSVLPDFTGGVTNTFRYKGVSLSALVDFQKGGDFFSTTQMWGNYSGILEGTAEGDIREEGMVTPGVLADGSQNAKVVVPENYFFYNGGYRIGAADIVDASYIYLREMSLGYALPSALVNKTPFSNVKVAFVGRNLWLISSNSDHIDPSNITNSITNIQGIEGGALPSVRSYGVTLSLGL</sequence>
<dbReference type="RefSeq" id="WP_266053479.1">
    <property type="nucleotide sequence ID" value="NZ_JAPFQO010000010.1"/>
</dbReference>
<comment type="subcellular location">
    <subcellularLocation>
        <location evidence="1 11">Cell outer membrane</location>
        <topology evidence="1 11">Multi-pass membrane protein</topology>
    </subcellularLocation>
</comment>
<dbReference type="SUPFAM" id="SSF49464">
    <property type="entry name" value="Carboxypeptidase regulatory domain-like"/>
    <property type="match status" value="1"/>
</dbReference>
<gene>
    <name evidence="16" type="ORF">OO017_15300</name>
</gene>
<evidence type="ECO:0000313" key="17">
    <source>
        <dbReference type="Proteomes" id="UP001207228"/>
    </source>
</evidence>
<reference evidence="16 17" key="1">
    <citation type="submission" date="2022-11" db="EMBL/GenBank/DDBJ databases">
        <title>The characterization of three novel Bacteroidetes species and genomic analysis of their roles in tidal elemental geochemical cycles.</title>
        <authorList>
            <person name="Ma K.-J."/>
        </authorList>
    </citation>
    <scope>NUCLEOTIDE SEQUENCE [LARGE SCALE GENOMIC DNA]</scope>
    <source>
        <strain evidence="16 17">M82</strain>
    </source>
</reference>
<dbReference type="InterPro" id="IPR036942">
    <property type="entry name" value="Beta-barrel_TonB_sf"/>
</dbReference>
<evidence type="ECO:0000256" key="11">
    <source>
        <dbReference type="PROSITE-ProRule" id="PRU01360"/>
    </source>
</evidence>
<dbReference type="InterPro" id="IPR023996">
    <property type="entry name" value="TonB-dep_OMP_SusC/RagA"/>
</dbReference>
<dbReference type="Gene3D" id="2.40.170.20">
    <property type="entry name" value="TonB-dependent receptor, beta-barrel domain"/>
    <property type="match status" value="1"/>
</dbReference>
<keyword evidence="5 11" id="KW-0812">Transmembrane</keyword>
<keyword evidence="10 11" id="KW-0998">Cell outer membrane</keyword>
<dbReference type="InterPro" id="IPR039426">
    <property type="entry name" value="TonB-dep_rcpt-like"/>
</dbReference>
<dbReference type="InterPro" id="IPR012910">
    <property type="entry name" value="Plug_dom"/>
</dbReference>
<dbReference type="Gene3D" id="2.170.130.10">
    <property type="entry name" value="TonB-dependent receptor, plug domain"/>
    <property type="match status" value="1"/>
</dbReference>
<evidence type="ECO:0000256" key="13">
    <source>
        <dbReference type="SAM" id="SignalP"/>
    </source>
</evidence>
<dbReference type="NCBIfam" id="TIGR04057">
    <property type="entry name" value="SusC_RagA_signa"/>
    <property type="match status" value="1"/>
</dbReference>
<keyword evidence="4" id="KW-0410">Iron transport</keyword>
<evidence type="ECO:0000256" key="9">
    <source>
        <dbReference type="ARBA" id="ARBA00023136"/>
    </source>
</evidence>
<dbReference type="Proteomes" id="UP001207228">
    <property type="component" value="Unassembled WGS sequence"/>
</dbReference>
<keyword evidence="6" id="KW-0408">Iron</keyword>
<evidence type="ECO:0000256" key="12">
    <source>
        <dbReference type="RuleBase" id="RU003357"/>
    </source>
</evidence>
<evidence type="ECO:0000313" key="16">
    <source>
        <dbReference type="EMBL" id="MCX2741325.1"/>
    </source>
</evidence>
<proteinExistence type="inferred from homology"/>
<feature type="domain" description="TonB-dependent receptor-like beta-barrel" evidence="14">
    <location>
        <begin position="474"/>
        <end position="877"/>
    </location>
</feature>
<organism evidence="16 17">
    <name type="scientific">Pontibacter anaerobius</name>
    <dbReference type="NCBI Taxonomy" id="2993940"/>
    <lineage>
        <taxon>Bacteria</taxon>
        <taxon>Pseudomonadati</taxon>
        <taxon>Bacteroidota</taxon>
        <taxon>Cytophagia</taxon>
        <taxon>Cytophagales</taxon>
        <taxon>Hymenobacteraceae</taxon>
        <taxon>Pontibacter</taxon>
    </lineage>
</organism>
<keyword evidence="7" id="KW-0406">Ion transport</keyword>
<comment type="similarity">
    <text evidence="11 12">Belongs to the TonB-dependent receptor family.</text>
</comment>
<dbReference type="InterPro" id="IPR000531">
    <property type="entry name" value="Beta-barrel_TonB"/>
</dbReference>
<evidence type="ECO:0000256" key="1">
    <source>
        <dbReference type="ARBA" id="ARBA00004571"/>
    </source>
</evidence>
<comment type="caution">
    <text evidence="16">The sequence shown here is derived from an EMBL/GenBank/DDBJ whole genome shotgun (WGS) entry which is preliminary data.</text>
</comment>
<dbReference type="NCBIfam" id="TIGR04056">
    <property type="entry name" value="OMP_RagA_SusC"/>
    <property type="match status" value="1"/>
</dbReference>
<evidence type="ECO:0000256" key="6">
    <source>
        <dbReference type="ARBA" id="ARBA00023004"/>
    </source>
</evidence>
<dbReference type="InterPro" id="IPR023997">
    <property type="entry name" value="TonB-dep_OMP_SusC/RagA_CS"/>
</dbReference>
<dbReference type="EMBL" id="JAPFQO010000010">
    <property type="protein sequence ID" value="MCX2741325.1"/>
    <property type="molecule type" value="Genomic_DNA"/>
</dbReference>
<keyword evidence="2 11" id="KW-0813">Transport</keyword>
<evidence type="ECO:0000256" key="7">
    <source>
        <dbReference type="ARBA" id="ARBA00023065"/>
    </source>
</evidence>
<feature type="domain" description="TonB-dependent receptor plug" evidence="15">
    <location>
        <begin position="118"/>
        <end position="243"/>
    </location>
</feature>
<accession>A0ABT3RJF2</accession>
<dbReference type="InterPro" id="IPR008969">
    <property type="entry name" value="CarboxyPept-like_regulatory"/>
</dbReference>
<dbReference type="PANTHER" id="PTHR32552">
    <property type="entry name" value="FERRICHROME IRON RECEPTOR-RELATED"/>
    <property type="match status" value="1"/>
</dbReference>